<organism evidence="2 3">
    <name type="scientific">Marasmius crinis-equi</name>
    <dbReference type="NCBI Taxonomy" id="585013"/>
    <lineage>
        <taxon>Eukaryota</taxon>
        <taxon>Fungi</taxon>
        <taxon>Dikarya</taxon>
        <taxon>Basidiomycota</taxon>
        <taxon>Agaricomycotina</taxon>
        <taxon>Agaricomycetes</taxon>
        <taxon>Agaricomycetidae</taxon>
        <taxon>Agaricales</taxon>
        <taxon>Marasmiineae</taxon>
        <taxon>Marasmiaceae</taxon>
        <taxon>Marasmius</taxon>
    </lineage>
</organism>
<keyword evidence="3" id="KW-1185">Reference proteome</keyword>
<name>A0ABR3FC35_9AGAR</name>
<dbReference type="EMBL" id="JBAHYK010000578">
    <property type="protein sequence ID" value="KAL0572824.1"/>
    <property type="molecule type" value="Genomic_DNA"/>
</dbReference>
<feature type="region of interest" description="Disordered" evidence="1">
    <location>
        <begin position="91"/>
        <end position="216"/>
    </location>
</feature>
<comment type="caution">
    <text evidence="2">The sequence shown here is derived from an EMBL/GenBank/DDBJ whole genome shotgun (WGS) entry which is preliminary data.</text>
</comment>
<protein>
    <recommendedName>
        <fullName evidence="4">JmjC domain-containing protein</fullName>
    </recommendedName>
</protein>
<accession>A0ABR3FC35</accession>
<feature type="region of interest" description="Disordered" evidence="1">
    <location>
        <begin position="264"/>
        <end position="296"/>
    </location>
</feature>
<gene>
    <name evidence="2" type="ORF">V5O48_009135</name>
</gene>
<reference evidence="2 3" key="1">
    <citation type="submission" date="2024-02" db="EMBL/GenBank/DDBJ databases">
        <title>A draft genome for the cacao thread blight pathogen Marasmius crinis-equi.</title>
        <authorList>
            <person name="Cohen S.P."/>
            <person name="Baruah I.K."/>
            <person name="Amoako-Attah I."/>
            <person name="Bukari Y."/>
            <person name="Meinhardt L.W."/>
            <person name="Bailey B.A."/>
        </authorList>
    </citation>
    <scope>NUCLEOTIDE SEQUENCE [LARGE SCALE GENOMIC DNA]</scope>
    <source>
        <strain evidence="2 3">GH-76</strain>
    </source>
</reference>
<dbReference type="Gene3D" id="2.60.120.650">
    <property type="entry name" value="Cupin"/>
    <property type="match status" value="1"/>
</dbReference>
<feature type="compositionally biased region" description="Basic and acidic residues" evidence="1">
    <location>
        <begin position="176"/>
        <end position="186"/>
    </location>
</feature>
<evidence type="ECO:0008006" key="4">
    <source>
        <dbReference type="Google" id="ProtNLM"/>
    </source>
</evidence>
<evidence type="ECO:0000313" key="3">
    <source>
        <dbReference type="Proteomes" id="UP001465976"/>
    </source>
</evidence>
<feature type="compositionally biased region" description="Basic residues" evidence="1">
    <location>
        <begin position="187"/>
        <end position="200"/>
    </location>
</feature>
<evidence type="ECO:0000256" key="1">
    <source>
        <dbReference type="SAM" id="MobiDB-lite"/>
    </source>
</evidence>
<sequence>PIEQYKKKSYGQVYQSRELDRDVDEMNDTSKNVGDVFTHGKQGWVFTGNHERPWQKFVKGQNEEVKCPMPTVKGKGGRVLNTNLGTWVVGTNHRYNTNHRAPRSKKAKRRAMQAKASNDPHEPHDDDDEGEEREEETAGAPDHSNRAPALRAGIPRKCKTKPEHNELSVATDEDDEHQREEIEPKKPHVRTRKGKKKRASSRGPGTTVQDKEPTVQPVKGTKTVQIPTIPIPTVEKHHARLSAAGGGPFFQRENSASQLLKEPPLVQSTQPESPVIPDKPTRLAGPDGSPSPPMGTKLDIIKKVRNIDKRVCPVSQLELLGPWILSLEQSPQSLPVFLLDAREILPKNIAVCSSLRPHVKYLPTQVTKDLFACYQHKPKIQINVEDPGKELPVCLIGVDQLLQAVMFPLHSPPLRSTRIPVMDSTGMKRLELPYESAYEVYTTEKPEVLRMDQLTHTCYTPPGNVTGPRLNPYPADTVIYHCEGRSFWFTFPPTERNLRKFLSIPSCPMGSTRPLEQCLRELDGVEVISMHEAGTTFIIPAGTIHAFITTTTSVHAVAPLISERSLGFSRLYTRLLKETDVVRPEVTAWAASLQDDAFLQQWQNLARRLNKAENNLDSNPARQECVNGMQQWINEAQRWLADQKDDV</sequence>
<evidence type="ECO:0000313" key="2">
    <source>
        <dbReference type="EMBL" id="KAL0572824.1"/>
    </source>
</evidence>
<proteinExistence type="predicted"/>
<dbReference type="SUPFAM" id="SSF51197">
    <property type="entry name" value="Clavaminate synthase-like"/>
    <property type="match status" value="1"/>
</dbReference>
<feature type="non-terminal residue" evidence="2">
    <location>
        <position position="1"/>
    </location>
</feature>
<feature type="compositionally biased region" description="Basic residues" evidence="1">
    <location>
        <begin position="96"/>
        <end position="112"/>
    </location>
</feature>
<feature type="compositionally biased region" description="Acidic residues" evidence="1">
    <location>
        <begin position="125"/>
        <end position="137"/>
    </location>
</feature>
<dbReference type="Proteomes" id="UP001465976">
    <property type="component" value="Unassembled WGS sequence"/>
</dbReference>